<reference evidence="6 7" key="1">
    <citation type="submission" date="2016-01" db="EMBL/GenBank/DDBJ databases">
        <title>Genome sequence of the yeast Holleya sinecauda.</title>
        <authorList>
            <person name="Dietrich F.S."/>
        </authorList>
    </citation>
    <scope>NUCLEOTIDE SEQUENCE [LARGE SCALE GENOMIC DNA]</scope>
    <source>
        <strain evidence="6 7">ATCC 58844</strain>
    </source>
</reference>
<evidence type="ECO:0000256" key="4">
    <source>
        <dbReference type="ARBA" id="ARBA00034706"/>
    </source>
</evidence>
<gene>
    <name evidence="6" type="ORF">AW171_hschr42657</name>
</gene>
<proteinExistence type="inferred from homology"/>
<dbReference type="GO" id="GO:0005869">
    <property type="term" value="C:dynactin complex"/>
    <property type="evidence" value="ECO:0007669"/>
    <property type="project" value="TreeGrafter"/>
</dbReference>
<evidence type="ECO:0000313" key="7">
    <source>
        <dbReference type="Proteomes" id="UP000243052"/>
    </source>
</evidence>
<evidence type="ECO:0000256" key="3">
    <source>
        <dbReference type="ARBA" id="ARBA00023212"/>
    </source>
</evidence>
<keyword evidence="7" id="KW-1185">Reference proteome</keyword>
<dbReference type="PANTHER" id="PTHR46126:SF1">
    <property type="entry name" value="DYNACTIN SUBUNIT 5"/>
    <property type="match status" value="1"/>
</dbReference>
<sequence length="191" mass="20656">MSEWIETSNGNRISKKAVITGSQRILIAGSCLIKDQCIVEGNVRTLDKSASSISMGRFCMLGTSAVVRPAVIGYKTDKATGKTVSVHCPLVINSYVLVREGAQIHSKSMGSRVVVGANSILSRCCSVGDVVIIEDGVVIPENCVIPSFSRVCQHPEWNGSIITTPLNESMRQVIENMCKREYLGMCSNSED</sequence>
<dbReference type="InterPro" id="IPR047125">
    <property type="entry name" value="DCTN5"/>
</dbReference>
<dbReference type="RefSeq" id="XP_017987742.1">
    <property type="nucleotide sequence ID" value="XM_018132253.1"/>
</dbReference>
<evidence type="ECO:0000256" key="2">
    <source>
        <dbReference type="ARBA" id="ARBA00022490"/>
    </source>
</evidence>
<protein>
    <recommendedName>
        <fullName evidence="5">Dynactin subunit 5</fullName>
    </recommendedName>
</protein>
<dbReference type="PANTHER" id="PTHR46126">
    <property type="entry name" value="DYNACTIN SUBUNIT 5"/>
    <property type="match status" value="1"/>
</dbReference>
<comment type="similarity">
    <text evidence="4">Belongs to the dynactin subunits 5/6 family. Dynactin subunit 5 subfamily.</text>
</comment>
<dbReference type="EMBL" id="CP014244">
    <property type="protein sequence ID" value="AMD20746.1"/>
    <property type="molecule type" value="Genomic_DNA"/>
</dbReference>
<organism evidence="6 7">
    <name type="scientific">Eremothecium sinecaudum</name>
    <dbReference type="NCBI Taxonomy" id="45286"/>
    <lineage>
        <taxon>Eukaryota</taxon>
        <taxon>Fungi</taxon>
        <taxon>Dikarya</taxon>
        <taxon>Ascomycota</taxon>
        <taxon>Saccharomycotina</taxon>
        <taxon>Saccharomycetes</taxon>
        <taxon>Saccharomycetales</taxon>
        <taxon>Saccharomycetaceae</taxon>
        <taxon>Eremothecium</taxon>
    </lineage>
</organism>
<evidence type="ECO:0000256" key="1">
    <source>
        <dbReference type="ARBA" id="ARBA00004245"/>
    </source>
</evidence>
<dbReference type="Proteomes" id="UP000243052">
    <property type="component" value="Chromosome iv"/>
</dbReference>
<accession>A0A109UZ54</accession>
<dbReference type="STRING" id="45286.A0A109UZ54"/>
<dbReference type="InterPro" id="IPR011004">
    <property type="entry name" value="Trimer_LpxA-like_sf"/>
</dbReference>
<comment type="subcellular location">
    <subcellularLocation>
        <location evidence="1">Cytoplasm</location>
        <location evidence="1">Cytoskeleton</location>
    </subcellularLocation>
</comment>
<dbReference type="Gene3D" id="2.160.10.10">
    <property type="entry name" value="Hexapeptide repeat proteins"/>
    <property type="match status" value="1"/>
</dbReference>
<keyword evidence="2" id="KW-0963">Cytoplasm</keyword>
<dbReference type="AlphaFoldDB" id="A0A109UZ54"/>
<dbReference type="OrthoDB" id="417208at2759"/>
<evidence type="ECO:0000256" key="5">
    <source>
        <dbReference type="ARBA" id="ARBA00034865"/>
    </source>
</evidence>
<dbReference type="GeneID" id="28724006"/>
<keyword evidence="3" id="KW-0206">Cytoskeleton</keyword>
<name>A0A109UZ54_9SACH</name>
<dbReference type="SUPFAM" id="SSF51161">
    <property type="entry name" value="Trimeric LpxA-like enzymes"/>
    <property type="match status" value="1"/>
</dbReference>
<evidence type="ECO:0000313" key="6">
    <source>
        <dbReference type="EMBL" id="AMD20746.1"/>
    </source>
</evidence>
<dbReference type="Pfam" id="PF21711">
    <property type="entry name" value="DCTN5"/>
    <property type="match status" value="1"/>
</dbReference>